<dbReference type="EMBL" id="CP059319">
    <property type="protein sequence ID" value="QTH24007.1"/>
    <property type="molecule type" value="Genomic_DNA"/>
</dbReference>
<feature type="site" description="Important for substrate specificity" evidence="4">
    <location>
        <position position="168"/>
    </location>
</feature>
<dbReference type="SUPFAM" id="SSF52972">
    <property type="entry name" value="ITPase-like"/>
    <property type="match status" value="1"/>
</dbReference>
<name>A0A975D6N7_9SPHN</name>
<dbReference type="Pfam" id="PF02545">
    <property type="entry name" value="Maf"/>
    <property type="match status" value="1"/>
</dbReference>
<sequence length="218" mass="22438">MSPSDSPLVPVSLVPASLVLASASPRRAELIGRLGVAPAAIDPADIDETPRKGELPSPYAARMAAGKAARVAARHPGVAVLGADTVVAAGRRILPKTETEAEARACLQLLSGRRHRVHSAVTLIDAGGAARHRLSTSIVRFKRLTTAEIEAYLAGGDWRGKAGGYAIQGYAESWVAMLAGSHSGVMGLPLFETRALLAAAGLLPSGPPSTDPLSTDDA</sequence>
<dbReference type="PANTHER" id="PTHR43213:SF5">
    <property type="entry name" value="BIFUNCTIONAL DTTP_UTP PYROPHOSPHATASE_METHYLTRANSFERASE PROTEIN-RELATED"/>
    <property type="match status" value="1"/>
</dbReference>
<comment type="subcellular location">
    <subcellularLocation>
        <location evidence="4">Cytoplasm</location>
    </subcellularLocation>
</comment>
<keyword evidence="3 4" id="KW-0546">Nucleotide metabolism</keyword>
<dbReference type="Gene3D" id="3.90.950.10">
    <property type="match status" value="1"/>
</dbReference>
<dbReference type="Proteomes" id="UP000664914">
    <property type="component" value="Chromosome"/>
</dbReference>
<dbReference type="AlphaFoldDB" id="A0A975D6N7"/>
<comment type="catalytic activity">
    <reaction evidence="4">
        <text>UTP + H2O = UMP + diphosphate + H(+)</text>
        <dbReference type="Rhea" id="RHEA:29395"/>
        <dbReference type="ChEBI" id="CHEBI:15377"/>
        <dbReference type="ChEBI" id="CHEBI:15378"/>
        <dbReference type="ChEBI" id="CHEBI:33019"/>
        <dbReference type="ChEBI" id="CHEBI:46398"/>
        <dbReference type="ChEBI" id="CHEBI:57865"/>
        <dbReference type="EC" id="3.6.1.9"/>
    </reaction>
</comment>
<dbReference type="InterPro" id="IPR029001">
    <property type="entry name" value="ITPase-like_fam"/>
</dbReference>
<dbReference type="RefSeq" id="WP_208634131.1">
    <property type="nucleotide sequence ID" value="NZ_CP059319.1"/>
</dbReference>
<dbReference type="PANTHER" id="PTHR43213">
    <property type="entry name" value="BIFUNCTIONAL DTTP/UTP PYROPHOSPHATASE/METHYLTRANSFERASE PROTEIN-RELATED"/>
    <property type="match status" value="1"/>
</dbReference>
<organism evidence="5 6">
    <name type="scientific">Rhizorhabdus wittichii</name>
    <dbReference type="NCBI Taxonomy" id="160791"/>
    <lineage>
        <taxon>Bacteria</taxon>
        <taxon>Pseudomonadati</taxon>
        <taxon>Pseudomonadota</taxon>
        <taxon>Alphaproteobacteria</taxon>
        <taxon>Sphingomonadales</taxon>
        <taxon>Sphingomonadaceae</taxon>
        <taxon>Rhizorhabdus</taxon>
    </lineage>
</organism>
<evidence type="ECO:0000256" key="4">
    <source>
        <dbReference type="HAMAP-Rule" id="MF_00528"/>
    </source>
</evidence>
<dbReference type="NCBIfam" id="TIGR00172">
    <property type="entry name" value="maf"/>
    <property type="match status" value="1"/>
</dbReference>
<evidence type="ECO:0000256" key="2">
    <source>
        <dbReference type="ARBA" id="ARBA00022801"/>
    </source>
</evidence>
<protein>
    <recommendedName>
        <fullName evidence="4">dTTP/UTP pyrophosphatase</fullName>
        <shortName evidence="4">dTTPase/UTPase</shortName>
        <ecNumber evidence="4">3.6.1.9</ecNumber>
    </recommendedName>
    <alternativeName>
        <fullName evidence="4">Nucleoside triphosphate pyrophosphatase</fullName>
    </alternativeName>
    <alternativeName>
        <fullName evidence="4">Nucleotide pyrophosphatase</fullName>
        <shortName evidence="4">Nucleotide PPase</shortName>
    </alternativeName>
</protein>
<feature type="site" description="Important for substrate specificity" evidence="4">
    <location>
        <position position="26"/>
    </location>
</feature>
<keyword evidence="2 4" id="KW-0378">Hydrolase</keyword>
<dbReference type="HAMAP" id="MF_00528">
    <property type="entry name" value="Maf"/>
    <property type="match status" value="1"/>
</dbReference>
<proteinExistence type="inferred from homology"/>
<feature type="site" description="Important for substrate specificity" evidence="4">
    <location>
        <position position="85"/>
    </location>
</feature>
<dbReference type="GO" id="GO:0047429">
    <property type="term" value="F:nucleoside triphosphate diphosphatase activity"/>
    <property type="evidence" value="ECO:0007669"/>
    <property type="project" value="UniProtKB-EC"/>
</dbReference>
<feature type="active site" description="Proton acceptor" evidence="4">
    <location>
        <position position="84"/>
    </location>
</feature>
<reference evidence="5" key="1">
    <citation type="submission" date="2020-07" db="EMBL/GenBank/DDBJ databases">
        <authorList>
            <person name="Camacho E."/>
        </authorList>
    </citation>
    <scope>NUCLEOTIDE SEQUENCE</scope>
    <source>
        <strain evidence="5">MPO218</strain>
    </source>
</reference>
<comment type="cofactor">
    <cofactor evidence="1 4">
        <name>a divalent metal cation</name>
        <dbReference type="ChEBI" id="CHEBI:60240"/>
    </cofactor>
</comment>
<accession>A0A975D6N7</accession>
<dbReference type="GO" id="GO:0005737">
    <property type="term" value="C:cytoplasm"/>
    <property type="evidence" value="ECO:0007669"/>
    <property type="project" value="UniProtKB-SubCell"/>
</dbReference>
<evidence type="ECO:0000256" key="1">
    <source>
        <dbReference type="ARBA" id="ARBA00001968"/>
    </source>
</evidence>
<reference evidence="5" key="2">
    <citation type="submission" date="2021-04" db="EMBL/GenBank/DDBJ databases">
        <title>Isolation and genomic analysis of the ibuprofen-degrading bacterium Sphingomonas strain MPO218.</title>
        <authorList>
            <person name="Aulestia M."/>
            <person name="Flores A."/>
            <person name="Mangas E.L."/>
            <person name="Perez-Pulido A.J."/>
            <person name="Santero E."/>
            <person name="Camacho E.M."/>
        </authorList>
    </citation>
    <scope>NUCLEOTIDE SEQUENCE</scope>
    <source>
        <strain evidence="5">MPO218</strain>
    </source>
</reference>
<evidence type="ECO:0000313" key="6">
    <source>
        <dbReference type="Proteomes" id="UP000664914"/>
    </source>
</evidence>
<dbReference type="CDD" id="cd00555">
    <property type="entry name" value="Maf"/>
    <property type="match status" value="1"/>
</dbReference>
<comment type="catalytic activity">
    <reaction evidence="4">
        <text>dTTP + H2O = dTMP + diphosphate + H(+)</text>
        <dbReference type="Rhea" id="RHEA:28534"/>
        <dbReference type="ChEBI" id="CHEBI:15377"/>
        <dbReference type="ChEBI" id="CHEBI:15378"/>
        <dbReference type="ChEBI" id="CHEBI:33019"/>
        <dbReference type="ChEBI" id="CHEBI:37568"/>
        <dbReference type="ChEBI" id="CHEBI:63528"/>
        <dbReference type="EC" id="3.6.1.9"/>
    </reaction>
</comment>
<comment type="caution">
    <text evidence="4">Lacks conserved residue(s) required for the propagation of feature annotation.</text>
</comment>
<gene>
    <name evidence="5" type="primary">maf</name>
    <name evidence="5" type="ORF">HRJ34_11130</name>
</gene>
<dbReference type="EC" id="3.6.1.9" evidence="4"/>
<dbReference type="PIRSF" id="PIRSF006305">
    <property type="entry name" value="Maf"/>
    <property type="match status" value="1"/>
</dbReference>
<evidence type="ECO:0000256" key="3">
    <source>
        <dbReference type="ARBA" id="ARBA00023080"/>
    </source>
</evidence>
<comment type="similarity">
    <text evidence="4">Belongs to the Maf family. YhdE subfamily.</text>
</comment>
<dbReference type="GO" id="GO:0009117">
    <property type="term" value="P:nucleotide metabolic process"/>
    <property type="evidence" value="ECO:0007669"/>
    <property type="project" value="UniProtKB-KW"/>
</dbReference>
<comment type="function">
    <text evidence="4">Nucleoside triphosphate pyrophosphatase that hydrolyzes dTTP and UTP. May have a dual role in cell division arrest and in preventing the incorporation of modified nucleotides into cellular nucleic acids.</text>
</comment>
<evidence type="ECO:0000313" key="5">
    <source>
        <dbReference type="EMBL" id="QTH24007.1"/>
    </source>
</evidence>
<keyword evidence="4" id="KW-0963">Cytoplasm</keyword>
<dbReference type="InterPro" id="IPR003697">
    <property type="entry name" value="Maf-like"/>
</dbReference>